<accession>A0AAT9LEB4</accession>
<name>A0AAT9LEB4_9FIRM</name>
<evidence type="ECO:0000259" key="1">
    <source>
        <dbReference type="Pfam" id="PF01402"/>
    </source>
</evidence>
<dbReference type="AlphaFoldDB" id="A0AAT9LEB4"/>
<proteinExistence type="predicted"/>
<dbReference type="Gene3D" id="1.10.1220.10">
    <property type="entry name" value="Met repressor-like"/>
    <property type="match status" value="1"/>
</dbReference>
<dbReference type="InterPro" id="IPR013321">
    <property type="entry name" value="Arc_rbn_hlx_hlx"/>
</dbReference>
<feature type="domain" description="Ribbon-helix-helix protein CopG" evidence="1">
    <location>
        <begin position="2"/>
        <end position="36"/>
    </location>
</feature>
<dbReference type="Pfam" id="PF01402">
    <property type="entry name" value="RHH_1"/>
    <property type="match status" value="1"/>
</dbReference>
<reference evidence="2" key="2">
    <citation type="journal article" date="2023" name="Biology">
        <title>Prokaryotic Life Associated with Coal-Fire Gas Vents Revealed by Metagenomics.</title>
        <authorList>
            <person name="Kadnikov V.V."/>
            <person name="Mardanov A.V."/>
            <person name="Beletsky A.V."/>
            <person name="Karnachuk O.V."/>
            <person name="Ravin N.V."/>
        </authorList>
    </citation>
    <scope>NUCLEOTIDE SEQUENCE</scope>
    <source>
        <strain evidence="2">Bu02</strain>
    </source>
</reference>
<dbReference type="GO" id="GO:0006355">
    <property type="term" value="P:regulation of DNA-templated transcription"/>
    <property type="evidence" value="ECO:0007669"/>
    <property type="project" value="InterPro"/>
</dbReference>
<evidence type="ECO:0000313" key="2">
    <source>
        <dbReference type="EMBL" id="QUL99372.1"/>
    </source>
</evidence>
<protein>
    <submittedName>
        <fullName evidence="2">Ribbon-helix-helix domain-containing protein</fullName>
    </submittedName>
</protein>
<organism evidence="2">
    <name type="scientific">Candidatus Fermentithermobacillus carboniphilus</name>
    <dbReference type="NCBI Taxonomy" id="3085328"/>
    <lineage>
        <taxon>Bacteria</taxon>
        <taxon>Bacillati</taxon>
        <taxon>Bacillota</taxon>
        <taxon>Candidatus Fermentithermobacillia</taxon>
        <taxon>Candidatus Fermentithermobacillales</taxon>
        <taxon>Candidatus Fermentithermobacillaceae</taxon>
        <taxon>Candidatus Fermentithermobacillus</taxon>
    </lineage>
</organism>
<dbReference type="InterPro" id="IPR002145">
    <property type="entry name" value="CopG"/>
</dbReference>
<reference evidence="2" key="1">
    <citation type="submission" date="2020-10" db="EMBL/GenBank/DDBJ databases">
        <authorList>
            <person name="Kadnikov V."/>
            <person name="Beletsky A.V."/>
            <person name="Mardanov A.V."/>
            <person name="Karnachuk O.V."/>
            <person name="Ravin N.V."/>
        </authorList>
    </citation>
    <scope>NUCLEOTIDE SEQUENCE</scope>
    <source>
        <strain evidence="2">Bu02</strain>
    </source>
</reference>
<dbReference type="KEGG" id="fcz:IMF26_04790"/>
<gene>
    <name evidence="2" type="ORF">IMF26_04790</name>
</gene>
<dbReference type="CDD" id="cd21631">
    <property type="entry name" value="RHH_CopG_NikR-like"/>
    <property type="match status" value="1"/>
</dbReference>
<dbReference type="EMBL" id="CP062796">
    <property type="protein sequence ID" value="QUL99372.1"/>
    <property type="molecule type" value="Genomic_DNA"/>
</dbReference>
<sequence length="82" mass="8998">MVRTQVQLTEEQFEALKAMSAASGVSLAEIVRRAVDRMISEYRGSERDDCISRAIAVAGKFRSGLGDLSVEHDKYFVEAMGG</sequence>